<sequence length="135" mass="14619">MGDLTCPRILPVYNPHAAPQKKKSSQWDDGSKVKRKEKPPQKKKSSQWDDGSKVKRKEKLDVNVRPAAVLTSDSPPSSSLVATNTPCVVCRAPTSSALGPSEEGFHLNVAKRLDIIKAATRSVNRLGTEDVSASI</sequence>
<feature type="compositionally biased region" description="Polar residues" evidence="1">
    <location>
        <begin position="71"/>
        <end position="82"/>
    </location>
</feature>
<reference evidence="2 3" key="1">
    <citation type="submission" date="2019-06" db="EMBL/GenBank/DDBJ databases">
        <title>Draft genomes of female and male turbot (Scophthalmus maximus).</title>
        <authorList>
            <person name="Xu H."/>
            <person name="Xu X.-W."/>
            <person name="Shao C."/>
            <person name="Chen S."/>
        </authorList>
    </citation>
    <scope>NUCLEOTIDE SEQUENCE [LARGE SCALE GENOMIC DNA]</scope>
    <source>
        <strain evidence="2">Ysfricsl-2016a</strain>
        <tissue evidence="2">Blood</tissue>
    </source>
</reference>
<evidence type="ECO:0000313" key="3">
    <source>
        <dbReference type="Proteomes" id="UP000438429"/>
    </source>
</evidence>
<dbReference type="Proteomes" id="UP000438429">
    <property type="component" value="Unassembled WGS sequence"/>
</dbReference>
<dbReference type="EMBL" id="VEVO01000019">
    <property type="protein sequence ID" value="KAF0026945.1"/>
    <property type="molecule type" value="Genomic_DNA"/>
</dbReference>
<dbReference type="AlphaFoldDB" id="A0A6A4S3X8"/>
<feature type="compositionally biased region" description="Basic residues" evidence="1">
    <location>
        <begin position="33"/>
        <end position="45"/>
    </location>
</feature>
<comment type="caution">
    <text evidence="2">The sequence shown here is derived from an EMBL/GenBank/DDBJ whole genome shotgun (WGS) entry which is preliminary data.</text>
</comment>
<feature type="region of interest" description="Disordered" evidence="1">
    <location>
        <begin position="1"/>
        <end position="82"/>
    </location>
</feature>
<organism evidence="2 3">
    <name type="scientific">Scophthalmus maximus</name>
    <name type="common">Turbot</name>
    <name type="synonym">Psetta maxima</name>
    <dbReference type="NCBI Taxonomy" id="52904"/>
    <lineage>
        <taxon>Eukaryota</taxon>
        <taxon>Metazoa</taxon>
        <taxon>Chordata</taxon>
        <taxon>Craniata</taxon>
        <taxon>Vertebrata</taxon>
        <taxon>Euteleostomi</taxon>
        <taxon>Actinopterygii</taxon>
        <taxon>Neopterygii</taxon>
        <taxon>Teleostei</taxon>
        <taxon>Neoteleostei</taxon>
        <taxon>Acanthomorphata</taxon>
        <taxon>Carangaria</taxon>
        <taxon>Pleuronectiformes</taxon>
        <taxon>Pleuronectoidei</taxon>
        <taxon>Scophthalmidae</taxon>
        <taxon>Scophthalmus</taxon>
    </lineage>
</organism>
<proteinExistence type="predicted"/>
<evidence type="ECO:0000256" key="1">
    <source>
        <dbReference type="SAM" id="MobiDB-lite"/>
    </source>
</evidence>
<accession>A0A6A4S3X8</accession>
<protein>
    <submittedName>
        <fullName evidence="2">Uncharacterized protein</fullName>
    </submittedName>
</protein>
<evidence type="ECO:0000313" key="2">
    <source>
        <dbReference type="EMBL" id="KAF0026945.1"/>
    </source>
</evidence>
<name>A0A6A4S3X8_SCOMX</name>
<gene>
    <name evidence="2" type="ORF">F2P81_021682</name>
</gene>
<feature type="compositionally biased region" description="Basic and acidic residues" evidence="1">
    <location>
        <begin position="46"/>
        <end position="62"/>
    </location>
</feature>